<evidence type="ECO:0000259" key="6">
    <source>
        <dbReference type="PROSITE" id="PS50178"/>
    </source>
</evidence>
<dbReference type="GO" id="GO:0009838">
    <property type="term" value="P:abscission"/>
    <property type="evidence" value="ECO:0007669"/>
    <property type="project" value="TreeGrafter"/>
</dbReference>
<accession>W5J5M2</accession>
<reference evidence="7" key="2">
    <citation type="submission" date="2010-05" db="EMBL/GenBank/DDBJ databases">
        <authorList>
            <person name="Almeida L.G."/>
            <person name="Nicolas M.F."/>
            <person name="Souza R.C."/>
            <person name="Vasconcelos A.T.R."/>
        </authorList>
    </citation>
    <scope>NUCLEOTIDE SEQUENCE</scope>
</reference>
<reference evidence="7" key="3">
    <citation type="journal article" date="2013" name="Nucleic Acids Res.">
        <title>The genome of Anopheles darlingi, the main neotropical malaria vector.</title>
        <authorList>
            <person name="Marinotti O."/>
            <person name="Cerqueira G.C."/>
            <person name="de Almeida L.G."/>
            <person name="Ferro M.I."/>
            <person name="Loreto E.L."/>
            <person name="Zaha A."/>
            <person name="Teixeira S.M."/>
            <person name="Wespiser A.R."/>
            <person name="Almeida E Silva A."/>
            <person name="Schlindwein A.D."/>
            <person name="Pacheco A.C."/>
            <person name="Silva A.L."/>
            <person name="Graveley B.R."/>
            <person name="Walenz B.P."/>
            <person name="Lima Bde A."/>
            <person name="Ribeiro C.A."/>
            <person name="Nunes-Silva C.G."/>
            <person name="de Carvalho C.R."/>
            <person name="Soares C.M."/>
            <person name="de Menezes C.B."/>
            <person name="Matiolli C."/>
            <person name="Caffrey D."/>
            <person name="Araujo D.A."/>
            <person name="de Oliveira D.M."/>
            <person name="Golenbock D."/>
            <person name="Grisard E.C."/>
            <person name="Fantinatti-Garboggini F."/>
            <person name="de Carvalho F.M."/>
            <person name="Barcellos F.G."/>
            <person name="Prosdocimi F."/>
            <person name="May G."/>
            <person name="Azevedo Junior G.M."/>
            <person name="Guimaraes G.M."/>
            <person name="Goldman G.H."/>
            <person name="Padilha I.Q."/>
            <person name="Batista Jda S."/>
            <person name="Ferro J.A."/>
            <person name="Ribeiro J.M."/>
            <person name="Fietto J.L."/>
            <person name="Dabbas K.M."/>
            <person name="Cerdeira L."/>
            <person name="Agnez-Lima L.F."/>
            <person name="Brocchi M."/>
            <person name="de Carvalho M.O."/>
            <person name="Teixeira Mde M."/>
            <person name="Diniz Maia Mde M."/>
            <person name="Goldman M.H."/>
            <person name="Cruz Schneider M.P."/>
            <person name="Felipe M.S."/>
            <person name="Hungria M."/>
            <person name="Nicolas M.F."/>
            <person name="Pereira M."/>
            <person name="Montes M.A."/>
            <person name="Cantao M.E."/>
            <person name="Vincentz M."/>
            <person name="Rafael M.S."/>
            <person name="Silverman N."/>
            <person name="Stoco P.H."/>
            <person name="Souza R.C."/>
            <person name="Vicentini R."/>
            <person name="Gazzinelli R.T."/>
            <person name="Neves Rde O."/>
            <person name="Silva R."/>
            <person name="Astolfi-Filho S."/>
            <person name="Maciel T.E."/>
            <person name="Urmenyi T.P."/>
            <person name="Tadei W.P."/>
            <person name="Camargo E.P."/>
            <person name="de Vasconcelos A.T."/>
        </authorList>
    </citation>
    <scope>NUCLEOTIDE SEQUENCE</scope>
</reference>
<evidence type="ECO:0000256" key="1">
    <source>
        <dbReference type="ARBA" id="ARBA00022723"/>
    </source>
</evidence>
<dbReference type="CDD" id="cd19817">
    <property type="entry name" value="Bbox1_ANCHR-like"/>
    <property type="match status" value="1"/>
</dbReference>
<dbReference type="PANTHER" id="PTHR46603:SF1">
    <property type="entry name" value="ABSCISSION_NOCUT CHECKPOINT REGULATOR"/>
    <property type="match status" value="1"/>
</dbReference>
<feature type="compositionally biased region" description="Polar residues" evidence="5">
    <location>
        <begin position="120"/>
        <end position="132"/>
    </location>
</feature>
<dbReference type="GO" id="GO:0005813">
    <property type="term" value="C:centrosome"/>
    <property type="evidence" value="ECO:0007669"/>
    <property type="project" value="TreeGrafter"/>
</dbReference>
<dbReference type="VEuPathDB" id="VectorBase:ADAR2_007805"/>
<dbReference type="GO" id="GO:0032154">
    <property type="term" value="C:cleavage furrow"/>
    <property type="evidence" value="ECO:0007669"/>
    <property type="project" value="TreeGrafter"/>
</dbReference>
<evidence type="ECO:0000313" key="8">
    <source>
        <dbReference type="EnsemblMetazoa" id="ADAC009730-PA"/>
    </source>
</evidence>
<dbReference type="SUPFAM" id="SSF57903">
    <property type="entry name" value="FYVE/PHD zinc finger"/>
    <property type="match status" value="1"/>
</dbReference>
<dbReference type="PROSITE" id="PS50178">
    <property type="entry name" value="ZF_FYVE"/>
    <property type="match status" value="1"/>
</dbReference>
<dbReference type="GO" id="GO:0008270">
    <property type="term" value="F:zinc ion binding"/>
    <property type="evidence" value="ECO:0007669"/>
    <property type="project" value="UniProtKB-KW"/>
</dbReference>
<dbReference type="InterPro" id="IPR011011">
    <property type="entry name" value="Znf_FYVE_PHD"/>
</dbReference>
<dbReference type="SUPFAM" id="SSF57845">
    <property type="entry name" value="B-box zinc-binding domain"/>
    <property type="match status" value="1"/>
</dbReference>
<dbReference type="Pfam" id="PF22586">
    <property type="entry name" value="ANCHR-like_BBOX"/>
    <property type="match status" value="1"/>
</dbReference>
<dbReference type="Proteomes" id="UP000000673">
    <property type="component" value="Unassembled WGS sequence"/>
</dbReference>
<evidence type="ECO:0000313" key="9">
    <source>
        <dbReference type="Proteomes" id="UP000000673"/>
    </source>
</evidence>
<gene>
    <name evidence="7" type="ORF">AND_009730</name>
</gene>
<evidence type="ECO:0000256" key="4">
    <source>
        <dbReference type="PROSITE-ProRule" id="PRU00091"/>
    </source>
</evidence>
<feature type="domain" description="FYVE-type" evidence="6">
    <location>
        <begin position="1"/>
        <end position="53"/>
    </location>
</feature>
<dbReference type="CDD" id="cd00065">
    <property type="entry name" value="FYVE_like_SF"/>
    <property type="match status" value="1"/>
</dbReference>
<feature type="region of interest" description="Disordered" evidence="5">
    <location>
        <begin position="113"/>
        <end position="133"/>
    </location>
</feature>
<dbReference type="FunCoup" id="W5J5M2">
    <property type="interactions" value="30"/>
</dbReference>
<evidence type="ECO:0000256" key="3">
    <source>
        <dbReference type="ARBA" id="ARBA00022833"/>
    </source>
</evidence>
<evidence type="ECO:0000313" key="7">
    <source>
        <dbReference type="EMBL" id="ETN58693.1"/>
    </source>
</evidence>
<dbReference type="GO" id="GO:0032266">
    <property type="term" value="F:phosphatidylinositol-3-phosphate binding"/>
    <property type="evidence" value="ECO:0007669"/>
    <property type="project" value="TreeGrafter"/>
</dbReference>
<dbReference type="PANTHER" id="PTHR46603">
    <property type="entry name" value="ABSCISSION/NOCUT CHECKPOINT REGULATOR"/>
    <property type="match status" value="1"/>
</dbReference>
<reference evidence="7 9" key="1">
    <citation type="journal article" date="2010" name="BMC Genomics">
        <title>Combination of measures distinguishes pre-miRNAs from other stem-loops in the genome of the newly sequenced Anopheles darlingi.</title>
        <authorList>
            <person name="Mendes N.D."/>
            <person name="Freitas A.T."/>
            <person name="Vasconcelos A.T."/>
            <person name="Sagot M.F."/>
        </authorList>
    </citation>
    <scope>NUCLEOTIDE SEQUENCE</scope>
</reference>
<feature type="compositionally biased region" description="Polar residues" evidence="5">
    <location>
        <begin position="54"/>
        <end position="65"/>
    </location>
</feature>
<dbReference type="GO" id="GO:0044878">
    <property type="term" value="P:mitotic cytokinesis checkpoint signaling"/>
    <property type="evidence" value="ECO:0007669"/>
    <property type="project" value="TreeGrafter"/>
</dbReference>
<name>W5J5M2_ANODA</name>
<dbReference type="Gene3D" id="3.30.40.10">
    <property type="entry name" value="Zinc/RING finger domain, C3HC4 (zinc finger)"/>
    <property type="match status" value="1"/>
</dbReference>
<feature type="region of interest" description="Disordered" evidence="5">
    <location>
        <begin position="211"/>
        <end position="233"/>
    </location>
</feature>
<keyword evidence="3" id="KW-0862">Zinc</keyword>
<feature type="region of interest" description="Disordered" evidence="5">
    <location>
        <begin position="54"/>
        <end position="77"/>
    </location>
</feature>
<dbReference type="EMBL" id="ADMH02002125">
    <property type="protein sequence ID" value="ETN58693.1"/>
    <property type="molecule type" value="Genomic_DNA"/>
</dbReference>
<evidence type="ECO:0000256" key="5">
    <source>
        <dbReference type="SAM" id="MobiDB-lite"/>
    </source>
</evidence>
<keyword evidence="2 4" id="KW-0863">Zinc-finger</keyword>
<dbReference type="HOGENOM" id="CLU_043234_2_0_1"/>
<dbReference type="InterPro" id="IPR044553">
    <property type="entry name" value="Bbox1_ANCHR"/>
</dbReference>
<dbReference type="OMA" id="PWCCMCN"/>
<dbReference type="EnsemblMetazoa" id="ADAC009730-RA">
    <property type="protein sequence ID" value="ADAC009730-PA"/>
    <property type="gene ID" value="ADAC009730"/>
</dbReference>
<dbReference type="InterPro" id="IPR013083">
    <property type="entry name" value="Znf_RING/FYVE/PHD"/>
</dbReference>
<keyword evidence="9" id="KW-1185">Reference proteome</keyword>
<dbReference type="GO" id="GO:0030496">
    <property type="term" value="C:midbody"/>
    <property type="evidence" value="ECO:0007669"/>
    <property type="project" value="TreeGrafter"/>
</dbReference>
<proteinExistence type="predicted"/>
<organism evidence="7">
    <name type="scientific">Anopheles darlingi</name>
    <name type="common">Mosquito</name>
    <dbReference type="NCBI Taxonomy" id="43151"/>
    <lineage>
        <taxon>Eukaryota</taxon>
        <taxon>Metazoa</taxon>
        <taxon>Ecdysozoa</taxon>
        <taxon>Arthropoda</taxon>
        <taxon>Hexapoda</taxon>
        <taxon>Insecta</taxon>
        <taxon>Pterygota</taxon>
        <taxon>Neoptera</taxon>
        <taxon>Endopterygota</taxon>
        <taxon>Diptera</taxon>
        <taxon>Nematocera</taxon>
        <taxon>Culicoidea</taxon>
        <taxon>Culicidae</taxon>
        <taxon>Anophelinae</taxon>
        <taxon>Anopheles</taxon>
    </lineage>
</organism>
<dbReference type="eggNOG" id="KOG1818">
    <property type="taxonomic scope" value="Eukaryota"/>
</dbReference>
<protein>
    <recommendedName>
        <fullName evidence="6">FYVE-type domain-containing protein</fullName>
    </recommendedName>
</protein>
<dbReference type="VEuPathDB" id="VectorBase:ADAC009730"/>
<dbReference type="InterPro" id="IPR017455">
    <property type="entry name" value="Znf_FYVE-rel"/>
</dbReference>
<dbReference type="STRING" id="43151.W5J5M2"/>
<reference evidence="8" key="4">
    <citation type="submission" date="2015-06" db="UniProtKB">
        <authorList>
            <consortium name="EnsemblMetazoa"/>
        </authorList>
    </citation>
    <scope>IDENTIFICATION</scope>
</reference>
<dbReference type="AlphaFoldDB" id="W5J5M2"/>
<keyword evidence="1" id="KW-0479">Metal-binding</keyword>
<sequence length="326" mass="35885">MACTSCAKQFGFFTKEHGCPVCKFSFCTGCLKYKLVREGKKLTVCLRCAKLSAGTTDDSGQQSLPQAALVKPSPGLGDDSVVKVPPIISATDFESQSNEEESIRNRLASLRTVHDDDASSAGQSHNTSSIGPQDTVDIEKRLAALKGTEYKDAAMRNAAAQRFMAPDHRTEEQKVQDLIGQYVAETKLDEVTDSRAAEQDEEIVRRLNALKEIVPPTEAPARSDNSDSDTDSTKDEILARKLAQQYVEEAKIHRRASMDSSSSESLSDDGEGPLPWCTICNEDAVLQCKGCDGDLYCTSCYDEFHYDDRGEHPTVPFRKKRQVKAK</sequence>
<evidence type="ECO:0000256" key="2">
    <source>
        <dbReference type="ARBA" id="ARBA00022771"/>
    </source>
</evidence>